<gene>
    <name evidence="2" type="ORF">G5I_02578</name>
</gene>
<sequence>MEELQGIEYREEKKVGRRSEETEEVKRRIRWRRLECPRTTNGADTTGLPFTVYLPVVRISLTNGPADPKGLNASHPPVMSAQFVEPSRDERRTMALTSRRDRKAYFAAFALQGRTTQQPKFVHHVRVTGVRADRYESTVPRKDESLDKSFNEDLLLQDGTLAFIGIFSTTRNTFSEKPRTP</sequence>
<keyword evidence="3" id="KW-1185">Reference proteome</keyword>
<evidence type="ECO:0000313" key="2">
    <source>
        <dbReference type="EMBL" id="EGI68726.1"/>
    </source>
</evidence>
<dbReference type="Proteomes" id="UP000007755">
    <property type="component" value="Unassembled WGS sequence"/>
</dbReference>
<organism evidence="3">
    <name type="scientific">Acromyrmex echinatior</name>
    <name type="common">Panamanian leafcutter ant</name>
    <name type="synonym">Acromyrmex octospinosus echinatior</name>
    <dbReference type="NCBI Taxonomy" id="103372"/>
    <lineage>
        <taxon>Eukaryota</taxon>
        <taxon>Metazoa</taxon>
        <taxon>Ecdysozoa</taxon>
        <taxon>Arthropoda</taxon>
        <taxon>Hexapoda</taxon>
        <taxon>Insecta</taxon>
        <taxon>Pterygota</taxon>
        <taxon>Neoptera</taxon>
        <taxon>Endopterygota</taxon>
        <taxon>Hymenoptera</taxon>
        <taxon>Apocrita</taxon>
        <taxon>Aculeata</taxon>
        <taxon>Formicoidea</taxon>
        <taxon>Formicidae</taxon>
        <taxon>Myrmicinae</taxon>
        <taxon>Acromyrmex</taxon>
    </lineage>
</organism>
<evidence type="ECO:0000313" key="3">
    <source>
        <dbReference type="Proteomes" id="UP000007755"/>
    </source>
</evidence>
<dbReference type="EMBL" id="GL888051">
    <property type="protein sequence ID" value="EGI68726.1"/>
    <property type="molecule type" value="Genomic_DNA"/>
</dbReference>
<proteinExistence type="predicted"/>
<feature type="compositionally biased region" description="Basic and acidic residues" evidence="1">
    <location>
        <begin position="8"/>
        <end position="23"/>
    </location>
</feature>
<feature type="region of interest" description="Disordered" evidence="1">
    <location>
        <begin position="1"/>
        <end position="23"/>
    </location>
</feature>
<evidence type="ECO:0000256" key="1">
    <source>
        <dbReference type="SAM" id="MobiDB-lite"/>
    </source>
</evidence>
<dbReference type="InParanoid" id="F4WAP0"/>
<reference evidence="2" key="1">
    <citation type="submission" date="2011-02" db="EMBL/GenBank/DDBJ databases">
        <title>The genome of the leaf-cutting ant Acromyrmex echinatior suggests key adaptations to social evolution and fungus farming.</title>
        <authorList>
            <person name="Nygaard S."/>
            <person name="Zhang G."/>
        </authorList>
    </citation>
    <scope>NUCLEOTIDE SEQUENCE</scope>
</reference>
<name>F4WAP0_ACREC</name>
<protein>
    <submittedName>
        <fullName evidence="2">Uncharacterized protein</fullName>
    </submittedName>
</protein>
<accession>F4WAP0</accession>
<dbReference type="AlphaFoldDB" id="F4WAP0"/>